<dbReference type="Proteomes" id="UP000823046">
    <property type="component" value="Unassembled WGS sequence"/>
</dbReference>
<dbReference type="PANTHER" id="PTHR13009">
    <property type="entry name" value="HEAT SHOCK PROTEIN 90 HSP90 CO-CHAPERONE AHA-1"/>
    <property type="match status" value="1"/>
</dbReference>
<dbReference type="Gene3D" id="3.15.10.20">
    <property type="entry name" value="Activator of Hsp90 ATPase Aha1, N-terminal domain"/>
    <property type="match status" value="2"/>
</dbReference>
<proteinExistence type="inferred from homology"/>
<dbReference type="EMBL" id="JADAQX010000595">
    <property type="protein sequence ID" value="KAF8819799.1"/>
    <property type="molecule type" value="Genomic_DNA"/>
</dbReference>
<dbReference type="SMART" id="SM01000">
    <property type="entry name" value="Aha1_N"/>
    <property type="match status" value="1"/>
</dbReference>
<name>A0ABQ7J745_9APIC</name>
<keyword evidence="4" id="KW-1185">Reference proteome</keyword>
<dbReference type="InterPro" id="IPR036338">
    <property type="entry name" value="Aha1"/>
</dbReference>
<organism evidence="3 4">
    <name type="scientific">Cardiosporidium cionae</name>
    <dbReference type="NCBI Taxonomy" id="476202"/>
    <lineage>
        <taxon>Eukaryota</taxon>
        <taxon>Sar</taxon>
        <taxon>Alveolata</taxon>
        <taxon>Apicomplexa</taxon>
        <taxon>Aconoidasida</taxon>
        <taxon>Nephromycida</taxon>
        <taxon>Cardiosporidium</taxon>
    </lineage>
</organism>
<dbReference type="SUPFAM" id="SSF103111">
    <property type="entry name" value="Activator of Hsp90 ATPase, Aha1"/>
    <property type="match status" value="2"/>
</dbReference>
<reference evidence="3 4" key="1">
    <citation type="journal article" date="2020" name="bioRxiv">
        <title>Metabolic contributions of an alphaproteobacterial endosymbiont in the apicomplexan Cardiosporidium cionae.</title>
        <authorList>
            <person name="Hunter E.S."/>
            <person name="Paight C.J."/>
            <person name="Lane C.E."/>
        </authorList>
    </citation>
    <scope>NUCLEOTIDE SEQUENCE [LARGE SCALE GENOMIC DNA]</scope>
    <source>
        <strain evidence="3">ESH_2018</strain>
    </source>
</reference>
<dbReference type="PANTHER" id="PTHR13009:SF22">
    <property type="entry name" value="LD43819P"/>
    <property type="match status" value="1"/>
</dbReference>
<sequence>MSAVAASSLPLETTFWEETDLSKPSTKSIITLIQSISMNVGDYRFDFSNIAVTGEARASFRDGNIIGIFAFDITMDWTTRKGGILEPHIFGTITIEDFSSETLTNDAYLIIIKCDKEDSHSCFCRNHLLNIGVQQIHKTLRAFETTFSSMLDTLKYSQETFQIPSQNANASLLPQFPVDEITPMGLRNFTVSSRISAAKTPDFVWNEINLTQWSSDTLKSLFARKKSISFPQLQICLNFLISNVIGEASISIPTKSLEPLITFDFNIELEWRAQLSKNITGGDDAQLTGKASIPCFCDTDWDNCSIEILVDNESKFTYLNKLIQEFKAAAPIKIREHFLAVFYREIKNEAELRVMNAMRI</sequence>
<gene>
    <name evidence="3" type="ORF">IE077_003972</name>
</gene>
<evidence type="ECO:0000256" key="1">
    <source>
        <dbReference type="ARBA" id="ARBA00006817"/>
    </source>
</evidence>
<accession>A0ABQ7J745</accession>
<dbReference type="Pfam" id="PF09229">
    <property type="entry name" value="Aha1_N"/>
    <property type="match status" value="2"/>
</dbReference>
<evidence type="ECO:0000313" key="3">
    <source>
        <dbReference type="EMBL" id="KAF8819799.1"/>
    </source>
</evidence>
<comment type="caution">
    <text evidence="3">The sequence shown here is derived from an EMBL/GenBank/DDBJ whole genome shotgun (WGS) entry which is preliminary data.</text>
</comment>
<evidence type="ECO:0000259" key="2">
    <source>
        <dbReference type="SMART" id="SM01000"/>
    </source>
</evidence>
<protein>
    <recommendedName>
        <fullName evidence="2">Activator of Hsp90 ATPase AHSA1-like N-terminal domain-containing protein</fullName>
    </recommendedName>
</protein>
<evidence type="ECO:0000313" key="4">
    <source>
        <dbReference type="Proteomes" id="UP000823046"/>
    </source>
</evidence>
<comment type="similarity">
    <text evidence="1">Belongs to the AHA1 family.</text>
</comment>
<feature type="domain" description="Activator of Hsp90 ATPase AHSA1-like N-terminal" evidence="2">
    <location>
        <begin position="18"/>
        <end position="149"/>
    </location>
</feature>
<dbReference type="InterPro" id="IPR015310">
    <property type="entry name" value="AHSA1-like_N"/>
</dbReference>